<dbReference type="InterPro" id="IPR011993">
    <property type="entry name" value="PH-like_dom_sf"/>
</dbReference>
<keyword evidence="7" id="KW-0206">Cytoskeleton</keyword>
<dbReference type="InterPro" id="IPR051092">
    <property type="entry name" value="FYVE_RhoGEF_PH"/>
</dbReference>
<dbReference type="PANTHER" id="PTHR12673">
    <property type="entry name" value="FACIOGENITAL DYSPLASIA PROTEIN"/>
    <property type="match status" value="1"/>
</dbReference>
<dbReference type="SMART" id="SM00233">
    <property type="entry name" value="PH"/>
    <property type="match status" value="1"/>
</dbReference>
<dbReference type="InterPro" id="IPR001849">
    <property type="entry name" value="PH_domain"/>
</dbReference>
<dbReference type="Proteomes" id="UP000316759">
    <property type="component" value="Unassembled WGS sequence"/>
</dbReference>
<dbReference type="GO" id="GO:0008270">
    <property type="term" value="F:zinc ion binding"/>
    <property type="evidence" value="ECO:0007669"/>
    <property type="project" value="UniProtKB-KW"/>
</dbReference>
<keyword evidence="14" id="KW-1185">Reference proteome</keyword>
<organism evidence="13 14">
    <name type="scientific">Fasciola gigantica</name>
    <name type="common">Giant liver fluke</name>
    <dbReference type="NCBI Taxonomy" id="46835"/>
    <lineage>
        <taxon>Eukaryota</taxon>
        <taxon>Metazoa</taxon>
        <taxon>Spiralia</taxon>
        <taxon>Lophotrochozoa</taxon>
        <taxon>Platyhelminthes</taxon>
        <taxon>Trematoda</taxon>
        <taxon>Digenea</taxon>
        <taxon>Plagiorchiida</taxon>
        <taxon>Echinostomata</taxon>
        <taxon>Echinostomatoidea</taxon>
        <taxon>Fasciolidae</taxon>
        <taxon>Fasciola</taxon>
    </lineage>
</organism>
<dbReference type="SUPFAM" id="SSF48065">
    <property type="entry name" value="DBL homology domain (DH-domain)"/>
    <property type="match status" value="1"/>
</dbReference>
<evidence type="ECO:0000256" key="4">
    <source>
        <dbReference type="ARBA" id="ARBA00022723"/>
    </source>
</evidence>
<feature type="transmembrane region" description="Helical" evidence="9">
    <location>
        <begin position="557"/>
        <end position="585"/>
    </location>
</feature>
<dbReference type="InterPro" id="IPR000219">
    <property type="entry name" value="DH_dom"/>
</dbReference>
<dbReference type="PROSITE" id="PS50003">
    <property type="entry name" value="PH_DOMAIN"/>
    <property type="match status" value="1"/>
</dbReference>
<comment type="caution">
    <text evidence="13">The sequence shown here is derived from an EMBL/GenBank/DDBJ whole genome shotgun (WGS) entry which is preliminary data.</text>
</comment>
<dbReference type="Pfam" id="PF22697">
    <property type="entry name" value="SOS1_NGEF_PH"/>
    <property type="match status" value="1"/>
</dbReference>
<evidence type="ECO:0000256" key="7">
    <source>
        <dbReference type="ARBA" id="ARBA00023212"/>
    </source>
</evidence>
<dbReference type="AlphaFoldDB" id="A0A504YG18"/>
<dbReference type="GO" id="GO:0005856">
    <property type="term" value="C:cytoskeleton"/>
    <property type="evidence" value="ECO:0007669"/>
    <property type="project" value="UniProtKB-SubCell"/>
</dbReference>
<dbReference type="SMART" id="SM00325">
    <property type="entry name" value="RhoGEF"/>
    <property type="match status" value="1"/>
</dbReference>
<accession>A0A504YG18</accession>
<evidence type="ECO:0000256" key="5">
    <source>
        <dbReference type="ARBA" id="ARBA00022771"/>
    </source>
</evidence>
<dbReference type="SUPFAM" id="SSF57903">
    <property type="entry name" value="FYVE/PHD zinc finger"/>
    <property type="match status" value="1"/>
</dbReference>
<dbReference type="EMBL" id="SUNJ01013272">
    <property type="protein sequence ID" value="TPP57388.1"/>
    <property type="molecule type" value="Genomic_DNA"/>
</dbReference>
<dbReference type="PROSITE" id="PS50010">
    <property type="entry name" value="DH_2"/>
    <property type="match status" value="1"/>
</dbReference>
<dbReference type="InterPro" id="IPR035899">
    <property type="entry name" value="DBL_dom_sf"/>
</dbReference>
<dbReference type="InterPro" id="IPR013083">
    <property type="entry name" value="Znf_RING/FYVE/PHD"/>
</dbReference>
<feature type="domain" description="PH" evidence="10">
    <location>
        <begin position="343"/>
        <end position="445"/>
    </location>
</feature>
<evidence type="ECO:0000256" key="3">
    <source>
        <dbReference type="ARBA" id="ARBA00022658"/>
    </source>
</evidence>
<keyword evidence="9" id="KW-0472">Membrane</keyword>
<feature type="domain" description="DH" evidence="11">
    <location>
        <begin position="127"/>
        <end position="314"/>
    </location>
</feature>
<dbReference type="GO" id="GO:0046847">
    <property type="term" value="P:filopodium assembly"/>
    <property type="evidence" value="ECO:0007669"/>
    <property type="project" value="TreeGrafter"/>
</dbReference>
<keyword evidence="6" id="KW-0862">Zinc</keyword>
<dbReference type="GO" id="GO:0005737">
    <property type="term" value="C:cytoplasm"/>
    <property type="evidence" value="ECO:0007669"/>
    <property type="project" value="TreeGrafter"/>
</dbReference>
<dbReference type="InterPro" id="IPR055251">
    <property type="entry name" value="SOS1_NGEF_PH"/>
</dbReference>
<dbReference type="PROSITE" id="PS50178">
    <property type="entry name" value="ZF_FYVE"/>
    <property type="match status" value="1"/>
</dbReference>
<evidence type="ECO:0000256" key="9">
    <source>
        <dbReference type="SAM" id="Phobius"/>
    </source>
</evidence>
<dbReference type="Pfam" id="PF01363">
    <property type="entry name" value="FYVE"/>
    <property type="match status" value="1"/>
</dbReference>
<name>A0A504YG18_FASGI</name>
<evidence type="ECO:0000259" key="10">
    <source>
        <dbReference type="PROSITE" id="PS50003"/>
    </source>
</evidence>
<proteinExistence type="predicted"/>
<evidence type="ECO:0000313" key="14">
    <source>
        <dbReference type="Proteomes" id="UP000316759"/>
    </source>
</evidence>
<keyword evidence="4" id="KW-0479">Metal-binding</keyword>
<keyword evidence="5 8" id="KW-0863">Zinc-finger</keyword>
<keyword evidence="3" id="KW-0344">Guanine-nucleotide releasing factor</keyword>
<dbReference type="InterPro" id="IPR000306">
    <property type="entry name" value="Znf_FYVE"/>
</dbReference>
<dbReference type="Gene3D" id="3.30.40.10">
    <property type="entry name" value="Zinc/RING finger domain, C3HC4 (zinc finger)"/>
    <property type="match status" value="1"/>
</dbReference>
<keyword evidence="9" id="KW-0812">Transmembrane</keyword>
<dbReference type="Gene3D" id="1.20.900.10">
    <property type="entry name" value="Dbl homology (DH) domain"/>
    <property type="match status" value="1"/>
</dbReference>
<keyword evidence="2" id="KW-0963">Cytoplasm</keyword>
<dbReference type="SUPFAM" id="SSF50729">
    <property type="entry name" value="PH domain-like"/>
    <property type="match status" value="1"/>
</dbReference>
<dbReference type="InterPro" id="IPR011011">
    <property type="entry name" value="Znf_FYVE_PHD"/>
</dbReference>
<dbReference type="InterPro" id="IPR017455">
    <property type="entry name" value="Znf_FYVE-rel"/>
</dbReference>
<evidence type="ECO:0000256" key="2">
    <source>
        <dbReference type="ARBA" id="ARBA00022490"/>
    </source>
</evidence>
<dbReference type="Pfam" id="PF00621">
    <property type="entry name" value="RhoGEF"/>
    <property type="match status" value="1"/>
</dbReference>
<evidence type="ECO:0000259" key="11">
    <source>
        <dbReference type="PROSITE" id="PS50010"/>
    </source>
</evidence>
<dbReference type="Gene3D" id="2.30.29.30">
    <property type="entry name" value="Pleckstrin-homology domain (PH domain)/Phosphotyrosine-binding domain (PTB)"/>
    <property type="match status" value="1"/>
</dbReference>
<comment type="subcellular location">
    <subcellularLocation>
        <location evidence="1">Cytoplasm</location>
        <location evidence="1">Cytoskeleton</location>
    </subcellularLocation>
</comment>
<evidence type="ECO:0000256" key="8">
    <source>
        <dbReference type="PROSITE-ProRule" id="PRU00091"/>
    </source>
</evidence>
<dbReference type="GO" id="GO:0007010">
    <property type="term" value="P:cytoskeleton organization"/>
    <property type="evidence" value="ECO:0007669"/>
    <property type="project" value="TreeGrafter"/>
</dbReference>
<evidence type="ECO:0000256" key="6">
    <source>
        <dbReference type="ARBA" id="ARBA00022833"/>
    </source>
</evidence>
<sequence>PAHRVFFRSLQVVHVQPHGDTAFRILHNYSFSVMSDSVRTDELRIRMEILHPTFLKQLLSLQNDLCKEHLEESDDQLISPQVSLRQEKISTDISEEKGEPSKNFKSKNCYIESEDQKSEVVEKNKKKIKYIFEEMVHFERRFLETLRLLKLISDEVNSRFSSRDASNLREIFRDIPSLYQLHQIICQKLDELQPDISGNLLPSAFVDDKEVPFLNIYKSFMCRYANNYPALVSHWNGDKEFAALCRNILQTSKYEEQRIQDVCGMYFGVHCSLTRFRLLFTKLKEALSPGDKNMENVKKALKVLNDLLQISEGEVLRQDKISDAQVAFAKIDGREMNFRHIPPLLREGPCKKIPRRSSHKRNLDRHLFLFAGYLVITEVANPIGRYQVKSELLLSGMNLSEVSEDDEISTPHCFRIKATELCVELAFASEKEKTEWWDDIQSAISEERDRKDSIIPISSTDKIEGTTATSAAEWVKDEQSTMCAECYAQFTVLNRRHHCRACGKVFCGSCSAYRAPIAYLGGKVKRVCVIDYYLIHGDLKPPTAAIMEGILRRTQKVSFSVCVSVIVCVCIVSTLFILPLISLLLEITLYHRASYKENFQNLITSSSGTT</sequence>
<evidence type="ECO:0000313" key="13">
    <source>
        <dbReference type="EMBL" id="TPP57388.1"/>
    </source>
</evidence>
<dbReference type="STRING" id="46835.A0A504YG18"/>
<evidence type="ECO:0000259" key="12">
    <source>
        <dbReference type="PROSITE" id="PS50178"/>
    </source>
</evidence>
<evidence type="ECO:0000256" key="1">
    <source>
        <dbReference type="ARBA" id="ARBA00004245"/>
    </source>
</evidence>
<dbReference type="PANTHER" id="PTHR12673:SF271">
    <property type="entry name" value="FYVE, RHOGEF AND PH DOMAIN-CONTAINING PROTEIN TAG-77"/>
    <property type="match status" value="1"/>
</dbReference>
<reference evidence="13 14" key="1">
    <citation type="submission" date="2019-04" db="EMBL/GenBank/DDBJ databases">
        <title>Annotation for the trematode Fasciola gigantica.</title>
        <authorList>
            <person name="Choi Y.-J."/>
        </authorList>
    </citation>
    <scope>NUCLEOTIDE SEQUENCE [LARGE SCALE GENOMIC DNA]</scope>
    <source>
        <strain evidence="13">Uganda_cow_1</strain>
    </source>
</reference>
<keyword evidence="9" id="KW-1133">Transmembrane helix</keyword>
<gene>
    <name evidence="13" type="ORF">FGIG_09716</name>
</gene>
<feature type="domain" description="FYVE-type" evidence="12">
    <location>
        <begin position="477"/>
        <end position="528"/>
    </location>
</feature>
<feature type="non-terminal residue" evidence="13">
    <location>
        <position position="1"/>
    </location>
</feature>
<dbReference type="SMART" id="SM00064">
    <property type="entry name" value="FYVE"/>
    <property type="match status" value="1"/>
</dbReference>
<dbReference type="GO" id="GO:0005085">
    <property type="term" value="F:guanyl-nucleotide exchange factor activity"/>
    <property type="evidence" value="ECO:0007669"/>
    <property type="project" value="UniProtKB-KW"/>
</dbReference>
<protein>
    <submittedName>
        <fullName evidence="13">FYVE RhoGEF and PH domain-containing protein 2</fullName>
    </submittedName>
</protein>
<dbReference type="OrthoDB" id="245697at2759"/>